<keyword evidence="5" id="KW-1185">Reference proteome</keyword>
<dbReference type="STRING" id="1618023.UH38_20750"/>
<dbReference type="NCBIfam" id="NF006073">
    <property type="entry name" value="PRK08219.1"/>
    <property type="match status" value="1"/>
</dbReference>
<dbReference type="PANTHER" id="PTHR44196">
    <property type="entry name" value="DEHYDROGENASE/REDUCTASE SDR FAMILY MEMBER 7B"/>
    <property type="match status" value="1"/>
</dbReference>
<dbReference type="Gene3D" id="3.40.50.720">
    <property type="entry name" value="NAD(P)-binding Rossmann-like Domain"/>
    <property type="match status" value="1"/>
</dbReference>
<proteinExistence type="inferred from homology"/>
<name>A0A0D8ZNA7_9CYAN</name>
<dbReference type="SUPFAM" id="SSF51735">
    <property type="entry name" value="NAD(P)-binding Rossmann-fold domains"/>
    <property type="match status" value="1"/>
</dbReference>
<comment type="caution">
    <text evidence="4">The sequence shown here is derived from an EMBL/GenBank/DDBJ whole genome shotgun (WGS) entry which is preliminary data.</text>
</comment>
<dbReference type="InterPro" id="IPR036291">
    <property type="entry name" value="NAD(P)-bd_dom_sf"/>
</dbReference>
<dbReference type="OrthoDB" id="560660at2"/>
<dbReference type="RefSeq" id="WP_045056610.1">
    <property type="nucleotide sequence ID" value="NZ_CAWMDP010000027.1"/>
</dbReference>
<dbReference type="PRINTS" id="PR00081">
    <property type="entry name" value="GDHRDH"/>
</dbReference>
<keyword evidence="2" id="KW-0560">Oxidoreductase</keyword>
<evidence type="ECO:0000256" key="1">
    <source>
        <dbReference type="ARBA" id="ARBA00006484"/>
    </source>
</evidence>
<comment type="similarity">
    <text evidence="1 3">Belongs to the short-chain dehydrogenases/reductases (SDR) family.</text>
</comment>
<dbReference type="AlphaFoldDB" id="A0A0D8ZNA7"/>
<protein>
    <submittedName>
        <fullName evidence="4">Short-chain dehydrogenase</fullName>
    </submittedName>
</protein>
<dbReference type="PANTHER" id="PTHR44196:SF1">
    <property type="entry name" value="DEHYDROGENASE_REDUCTASE SDR FAMILY MEMBER 7B"/>
    <property type="match status" value="1"/>
</dbReference>
<dbReference type="Proteomes" id="UP000032452">
    <property type="component" value="Unassembled WGS sequence"/>
</dbReference>
<dbReference type="PATRIC" id="fig|1618023.3.peg.2434"/>
<dbReference type="InterPro" id="IPR002347">
    <property type="entry name" value="SDR_fam"/>
</dbReference>
<dbReference type="GO" id="GO:0016491">
    <property type="term" value="F:oxidoreductase activity"/>
    <property type="evidence" value="ECO:0007669"/>
    <property type="project" value="UniProtKB-KW"/>
</dbReference>
<evidence type="ECO:0000256" key="2">
    <source>
        <dbReference type="ARBA" id="ARBA00023002"/>
    </source>
</evidence>
<evidence type="ECO:0000313" key="4">
    <source>
        <dbReference type="EMBL" id="KJH69964.1"/>
    </source>
</evidence>
<dbReference type="PROSITE" id="PS00061">
    <property type="entry name" value="ADH_SHORT"/>
    <property type="match status" value="1"/>
</dbReference>
<evidence type="ECO:0000256" key="3">
    <source>
        <dbReference type="RuleBase" id="RU000363"/>
    </source>
</evidence>
<reference evidence="4 5" key="1">
    <citation type="submission" date="2015-02" db="EMBL/GenBank/DDBJ databases">
        <title>Draft genome of a novel marine cyanobacterium (Chroococcales) isolated from South Atlantic Ocean.</title>
        <authorList>
            <person name="Rigonato J."/>
            <person name="Alvarenga D.O."/>
            <person name="Branco L.H."/>
            <person name="Varani A.M."/>
            <person name="Brandini F.P."/>
            <person name="Fiore M.F."/>
        </authorList>
    </citation>
    <scope>NUCLEOTIDE SEQUENCE [LARGE SCALE GENOMIC DNA]</scope>
    <source>
        <strain evidence="4 5">CENA595</strain>
    </source>
</reference>
<evidence type="ECO:0000313" key="5">
    <source>
        <dbReference type="Proteomes" id="UP000032452"/>
    </source>
</evidence>
<dbReference type="InterPro" id="IPR020904">
    <property type="entry name" value="Sc_DH/Rdtase_CS"/>
</dbReference>
<gene>
    <name evidence="4" type="ORF">UH38_20750</name>
</gene>
<organism evidence="4 5">
    <name type="scientific">Aliterella atlantica CENA595</name>
    <dbReference type="NCBI Taxonomy" id="1618023"/>
    <lineage>
        <taxon>Bacteria</taxon>
        <taxon>Bacillati</taxon>
        <taxon>Cyanobacteriota</taxon>
        <taxon>Cyanophyceae</taxon>
        <taxon>Chroococcidiopsidales</taxon>
        <taxon>Aliterellaceae</taxon>
        <taxon>Aliterella</taxon>
    </lineage>
</organism>
<dbReference type="CDD" id="cd05233">
    <property type="entry name" value="SDR_c"/>
    <property type="match status" value="1"/>
</dbReference>
<accession>A0A0D8ZNA7</accession>
<dbReference type="EMBL" id="JYON01000030">
    <property type="protein sequence ID" value="KJH69964.1"/>
    <property type="molecule type" value="Genomic_DNA"/>
</dbReference>
<dbReference type="GO" id="GO:0016020">
    <property type="term" value="C:membrane"/>
    <property type="evidence" value="ECO:0007669"/>
    <property type="project" value="TreeGrafter"/>
</dbReference>
<dbReference type="PRINTS" id="PR00080">
    <property type="entry name" value="SDRFAMILY"/>
</dbReference>
<sequence>MTTLTNKTAIVTGASSGIGRAIALNLAQEGAVLCLVGRNLAALEDTRAIASQSAPQVTTYAADLSNDNDLRQLTEYVQALGQVDVLVHSAGVFKMGKLADSAIADFDLQYQINVRAPYLLTQALLPMLLASHGQIVFINSSAGLNAKANVGQYAASKFALKAIADSLREEVNAAGVRVLSVFPGRTASPMQAAIYQMEGKTYHPDVLLQPEDVARTVVTALSLPPTAEVTDINIRPSKKT</sequence>
<dbReference type="Pfam" id="PF00106">
    <property type="entry name" value="adh_short"/>
    <property type="match status" value="1"/>
</dbReference>